<dbReference type="Gene3D" id="1.20.120.670">
    <property type="entry name" value="N-acetyl-b-d-glucoasminidase"/>
    <property type="match status" value="1"/>
</dbReference>
<evidence type="ECO:0000256" key="1">
    <source>
        <dbReference type="SAM" id="MobiDB-lite"/>
    </source>
</evidence>
<evidence type="ECO:0000259" key="2">
    <source>
        <dbReference type="Pfam" id="PF05089"/>
    </source>
</evidence>
<feature type="region of interest" description="Disordered" evidence="1">
    <location>
        <begin position="577"/>
        <end position="601"/>
    </location>
</feature>
<dbReference type="EMBL" id="JBIRYI010000006">
    <property type="protein sequence ID" value="MFI2487495.1"/>
    <property type="molecule type" value="Genomic_DNA"/>
</dbReference>
<feature type="region of interest" description="Disordered" evidence="1">
    <location>
        <begin position="634"/>
        <end position="663"/>
    </location>
</feature>
<accession>A0ABW7XJ10</accession>
<keyword evidence="5" id="KW-1185">Reference proteome</keyword>
<dbReference type="Proteomes" id="UP001611580">
    <property type="component" value="Unassembled WGS sequence"/>
</dbReference>
<dbReference type="Pfam" id="PF12972">
    <property type="entry name" value="NAGLU_C"/>
    <property type="match status" value="1"/>
</dbReference>
<dbReference type="Gene3D" id="3.20.20.80">
    <property type="entry name" value="Glycosidases"/>
    <property type="match status" value="1"/>
</dbReference>
<comment type="caution">
    <text evidence="4">The sequence shown here is derived from an EMBL/GenBank/DDBJ whole genome shotgun (WGS) entry which is preliminary data.</text>
</comment>
<dbReference type="Pfam" id="PF05089">
    <property type="entry name" value="NAGLU"/>
    <property type="match status" value="1"/>
</dbReference>
<feature type="region of interest" description="Disordered" evidence="1">
    <location>
        <begin position="834"/>
        <end position="854"/>
    </location>
</feature>
<dbReference type="InterPro" id="IPR007781">
    <property type="entry name" value="NAGLU"/>
</dbReference>
<organism evidence="4 5">
    <name type="scientific">Promicromonospora kroppenstedtii</name>
    <dbReference type="NCBI Taxonomy" id="440482"/>
    <lineage>
        <taxon>Bacteria</taxon>
        <taxon>Bacillati</taxon>
        <taxon>Actinomycetota</taxon>
        <taxon>Actinomycetes</taxon>
        <taxon>Micrococcales</taxon>
        <taxon>Promicromonosporaceae</taxon>
        <taxon>Promicromonospora</taxon>
    </lineage>
</organism>
<feature type="domain" description="Alpha-N-acetylglucosaminidase tim-barrel" evidence="2">
    <location>
        <begin position="149"/>
        <end position="500"/>
    </location>
</feature>
<gene>
    <name evidence="4" type="ORF">ACH47X_11330</name>
</gene>
<dbReference type="RefSeq" id="WP_397404271.1">
    <property type="nucleotide sequence ID" value="NZ_JBIRYI010000006.1"/>
</dbReference>
<evidence type="ECO:0000259" key="3">
    <source>
        <dbReference type="Pfam" id="PF12972"/>
    </source>
</evidence>
<dbReference type="PANTHER" id="PTHR12872">
    <property type="entry name" value="ALPHA-N-ACETYLGLUCOSAMINIDASE"/>
    <property type="match status" value="1"/>
</dbReference>
<feature type="domain" description="Alpha-N-acetylglucosaminidase C-terminal" evidence="3">
    <location>
        <begin position="679"/>
        <end position="838"/>
    </location>
</feature>
<reference evidence="4 5" key="1">
    <citation type="submission" date="2024-10" db="EMBL/GenBank/DDBJ databases">
        <title>The Natural Products Discovery Center: Release of the First 8490 Sequenced Strains for Exploring Actinobacteria Biosynthetic Diversity.</title>
        <authorList>
            <person name="Kalkreuter E."/>
            <person name="Kautsar S.A."/>
            <person name="Yang D."/>
            <person name="Bader C.D."/>
            <person name="Teijaro C.N."/>
            <person name="Fluegel L."/>
            <person name="Davis C.M."/>
            <person name="Simpson J.R."/>
            <person name="Lauterbach L."/>
            <person name="Steele A.D."/>
            <person name="Gui C."/>
            <person name="Meng S."/>
            <person name="Li G."/>
            <person name="Viehrig K."/>
            <person name="Ye F."/>
            <person name="Su P."/>
            <person name="Kiefer A.F."/>
            <person name="Nichols A."/>
            <person name="Cepeda A.J."/>
            <person name="Yan W."/>
            <person name="Fan B."/>
            <person name="Jiang Y."/>
            <person name="Adhikari A."/>
            <person name="Zheng C.-J."/>
            <person name="Schuster L."/>
            <person name="Cowan T.M."/>
            <person name="Smanski M.J."/>
            <person name="Chevrette M.G."/>
            <person name="De Carvalho L.P.S."/>
            <person name="Shen B."/>
        </authorList>
    </citation>
    <scope>NUCLEOTIDE SEQUENCE [LARGE SCALE GENOMIC DNA]</scope>
    <source>
        <strain evidence="4 5">NPDC019481</strain>
    </source>
</reference>
<dbReference type="InterPro" id="IPR024732">
    <property type="entry name" value="NAGLU_C"/>
</dbReference>
<sequence length="854" mass="90996">MDGDGARVGRFGMTGGARPGVSWADAVRGVAERAGVDPGRVSLEPLPAGWTNETPEAATERAAGPASAAEYVATGGRLTIRASDPVAASVALARYVRAHLGTRLTWQRPRVGAGPEAAVGPEAHAGPQVGTGPLPDAPRTGVSTPHAVRYYLNVVTFGYSTPFWGWDRWEREIDWMALHGVTHPLMLVAHEAVLSETFRRAGLPDAEVAEWIGGAAHFPWTFMGGMHSFGGPLPARWAERRVDLAGRILARMRQLGMTPVLPGFGGHVPPSLAGAGPASGGYRTDDAAGYDSDGYDEIEWQGWHIPLLHPESARFQDLHATFGRVQRELLGPGTGFYAVDPYIESVPPSDDVDHLRSAGRGTYRALAAAARNAGESEPVWVLQGWPFHYKAAFWTPDRVAAYLSDVPVDRTLVLDLWGEHVPLHTALLADGAPLAGRPWVWCALHNFGGRPALFGDLAGLVRDVAALPDGVPHLRGVGLAPEAIENNEIFYELATDLAWDDAPRSPAALDAWLESFVLTRYGLLGSWAAGHPVPDAAQAALRAWHTIYSTLYGPGRTRSIPTPVIARPWSAGLPFPAQRSAGEAISGPQPPTPSSDVDAENDPAIETALPHLADAVRDLTAVRELLSAARSRRRRWTGGGGATATPRVGSGGDHETTVGTAGSRAGVEDVAGGALDVLDADIADLTGHVLAQGTRVHVRGILAAARSGDPDGIRAHMARLRADLLQLDELAGARPESRVRTWTDAARSWGDTAAEQDAMEGEARSLVSVWGGQHNGLHDYSGRHWHGLVRELYLPRWQAWADWLTDAAAAGPVPPDADPTALHERVVAIEETWRTATSGGHPLTGAEPAEQDGR</sequence>
<evidence type="ECO:0000313" key="4">
    <source>
        <dbReference type="EMBL" id="MFI2487495.1"/>
    </source>
</evidence>
<proteinExistence type="predicted"/>
<evidence type="ECO:0000313" key="5">
    <source>
        <dbReference type="Proteomes" id="UP001611580"/>
    </source>
</evidence>
<dbReference type="PANTHER" id="PTHR12872:SF1">
    <property type="entry name" value="ALPHA-N-ACETYLGLUCOSAMINIDASE"/>
    <property type="match status" value="1"/>
</dbReference>
<name>A0ABW7XJ10_9MICO</name>
<dbReference type="InterPro" id="IPR024733">
    <property type="entry name" value="NAGLU_tim-barrel"/>
</dbReference>
<protein>
    <submittedName>
        <fullName evidence="4">Alpha-N-acetylglucosaminidase TIM-barrel domain-containing protein</fullName>
    </submittedName>
</protein>